<accession>A0A1G7B3B2</accession>
<name>A0A1G7B3B2_9BACT</name>
<keyword evidence="3" id="KW-1185">Reference proteome</keyword>
<dbReference type="OrthoDB" id="916076at2"/>
<dbReference type="Proteomes" id="UP000198748">
    <property type="component" value="Unassembled WGS sequence"/>
</dbReference>
<protein>
    <recommendedName>
        <fullName evidence="4">Outer membrane protein beta-barrel domain-containing protein</fullName>
    </recommendedName>
</protein>
<sequence>MKTNRFENTIRRKLESIEPDFQEQDWARMQNYMQTHTPPSFLQQYGSWIGYAAAASVTSVMAYMYVNQLSQNDHLVQDMKHLQSQIELIKNQPAQVAKADTVYVLQTGPDGQSLQASLRPRDYNRLPARTSFQQALDQEELANAKPARNVGTSDVEAIENGDEATISSNAVDQRHGQSEEALAEAQHSNESPATEPGAANDLNAVKTETNQLPQAPSNSAASRIFGSEFRIAAISTPVEMHTGISLQRKMHYDLASKLSVRQVQKALVANNMQLAKAPVSGKKTEQIAQAESVIPKLPLKTPYRFGAGYQIEGNGQGKTVLGEVIIKKKFSIAAGITWLKVKPAEFFTETIFRTKARADFKETHPGQVPLIFQLYNIKIDQNIVQIPLTLAFRNTVKDDWAYYASLGTNFKVSSKETISYDCRGPKNEFFNQTFTKKGDVSPITSMNFAVGIEKSWHPIVVQAEGYWVNYFKPITPLRNSAGPGVKVKLLYQIGRQM</sequence>
<dbReference type="AlphaFoldDB" id="A0A1G7B3B2"/>
<gene>
    <name evidence="2" type="ORF">SAMN04487996_10469</name>
</gene>
<evidence type="ECO:0008006" key="4">
    <source>
        <dbReference type="Google" id="ProtNLM"/>
    </source>
</evidence>
<dbReference type="STRING" id="659014.SAMN04487996_10469"/>
<evidence type="ECO:0000256" key="1">
    <source>
        <dbReference type="SAM" id="MobiDB-lite"/>
    </source>
</evidence>
<feature type="region of interest" description="Disordered" evidence="1">
    <location>
        <begin position="170"/>
        <end position="199"/>
    </location>
</feature>
<dbReference type="EMBL" id="FNAN01000004">
    <property type="protein sequence ID" value="SDE21513.1"/>
    <property type="molecule type" value="Genomic_DNA"/>
</dbReference>
<evidence type="ECO:0000313" key="3">
    <source>
        <dbReference type="Proteomes" id="UP000198748"/>
    </source>
</evidence>
<proteinExistence type="predicted"/>
<evidence type="ECO:0000313" key="2">
    <source>
        <dbReference type="EMBL" id="SDE21513.1"/>
    </source>
</evidence>
<organism evidence="2 3">
    <name type="scientific">Dyadobacter soli</name>
    <dbReference type="NCBI Taxonomy" id="659014"/>
    <lineage>
        <taxon>Bacteria</taxon>
        <taxon>Pseudomonadati</taxon>
        <taxon>Bacteroidota</taxon>
        <taxon>Cytophagia</taxon>
        <taxon>Cytophagales</taxon>
        <taxon>Spirosomataceae</taxon>
        <taxon>Dyadobacter</taxon>
    </lineage>
</organism>
<reference evidence="3" key="1">
    <citation type="submission" date="2016-10" db="EMBL/GenBank/DDBJ databases">
        <authorList>
            <person name="Varghese N."/>
            <person name="Submissions S."/>
        </authorList>
    </citation>
    <scope>NUCLEOTIDE SEQUENCE [LARGE SCALE GENOMIC DNA]</scope>
    <source>
        <strain evidence="3">DSM 25329</strain>
    </source>
</reference>